<dbReference type="Proteomes" id="UP001152130">
    <property type="component" value="Unassembled WGS sequence"/>
</dbReference>
<comment type="caution">
    <text evidence="2">The sequence shown here is derived from an EMBL/GenBank/DDBJ whole genome shotgun (WGS) entry which is preliminary data.</text>
</comment>
<keyword evidence="1" id="KW-0539">Nucleus</keyword>
<name>A0A9W8PLA6_9HYPO</name>
<reference evidence="2" key="1">
    <citation type="submission" date="2022-10" db="EMBL/GenBank/DDBJ databases">
        <title>Fusarium specimens isolated from Avocado Roots.</title>
        <authorList>
            <person name="Stajich J."/>
            <person name="Roper C."/>
            <person name="Heimlech-Rivalta G."/>
        </authorList>
    </citation>
    <scope>NUCLEOTIDE SEQUENCE</scope>
    <source>
        <strain evidence="2">CF00143</strain>
    </source>
</reference>
<evidence type="ECO:0000313" key="2">
    <source>
        <dbReference type="EMBL" id="KAJ4011010.1"/>
    </source>
</evidence>
<dbReference type="EMBL" id="JAPDHF010000011">
    <property type="protein sequence ID" value="KAJ4011010.1"/>
    <property type="molecule type" value="Genomic_DNA"/>
</dbReference>
<gene>
    <name evidence="2" type="ORF">NW766_007642</name>
</gene>
<dbReference type="Pfam" id="PF11951">
    <property type="entry name" value="Fungal_trans_2"/>
    <property type="match status" value="1"/>
</dbReference>
<proteinExistence type="predicted"/>
<evidence type="ECO:0000256" key="1">
    <source>
        <dbReference type="ARBA" id="ARBA00023242"/>
    </source>
</evidence>
<dbReference type="AlphaFoldDB" id="A0A9W8PLA6"/>
<protein>
    <submittedName>
        <fullName evidence="2">Uncharacterized protein</fullName>
    </submittedName>
</protein>
<dbReference type="InterPro" id="IPR021858">
    <property type="entry name" value="Fun_TF"/>
</dbReference>
<sequence length="142" mass="15765">MAVASCHATHSKAGYPVFLNPAGQSFDIATILEINRSIMFKQKALVYLADATSEPLEEAKAYILATIILLMLLELYEGGIGSWSVHLEGAKQLLDTETADNIIHSSRMIRNILEELVILADLTYSNLRSYNTVLRLCRSVHD</sequence>
<accession>A0A9W8PLA6</accession>
<organism evidence="2 3">
    <name type="scientific">Fusarium irregulare</name>
    <dbReference type="NCBI Taxonomy" id="2494466"/>
    <lineage>
        <taxon>Eukaryota</taxon>
        <taxon>Fungi</taxon>
        <taxon>Dikarya</taxon>
        <taxon>Ascomycota</taxon>
        <taxon>Pezizomycotina</taxon>
        <taxon>Sordariomycetes</taxon>
        <taxon>Hypocreomycetidae</taxon>
        <taxon>Hypocreales</taxon>
        <taxon>Nectriaceae</taxon>
        <taxon>Fusarium</taxon>
        <taxon>Fusarium incarnatum-equiseti species complex</taxon>
    </lineage>
</organism>
<keyword evidence="3" id="KW-1185">Reference proteome</keyword>
<evidence type="ECO:0000313" key="3">
    <source>
        <dbReference type="Proteomes" id="UP001152130"/>
    </source>
</evidence>